<dbReference type="HOGENOM" id="CLU_1643682_0_0_1"/>
<feature type="region of interest" description="Disordered" evidence="3">
    <location>
        <begin position="48"/>
        <end position="86"/>
    </location>
</feature>
<evidence type="ECO:0000256" key="1">
    <source>
        <dbReference type="ARBA" id="ARBA00004604"/>
    </source>
</evidence>
<dbReference type="Proteomes" id="UP000003163">
    <property type="component" value="Unassembled WGS sequence"/>
</dbReference>
<dbReference type="InterPro" id="IPR012580">
    <property type="entry name" value="NUC153"/>
</dbReference>
<gene>
    <name evidence="5" type="ORF">EDEG_02785</name>
</gene>
<protein>
    <recommendedName>
        <fullName evidence="4">NUC153 domain-containing protein</fullName>
    </recommendedName>
</protein>
<dbReference type="InParanoid" id="J9D5M2"/>
<reference evidence="5 6" key="1">
    <citation type="submission" date="2011-08" db="EMBL/GenBank/DDBJ databases">
        <authorList>
            <person name="Liu Z.J."/>
            <person name="Shi F.L."/>
            <person name="Lu J.Q."/>
            <person name="Li M."/>
            <person name="Wang Z.L."/>
        </authorList>
    </citation>
    <scope>NUCLEOTIDE SEQUENCE [LARGE SCALE GENOMIC DNA]</scope>
    <source>
        <strain evidence="5 6">USNM 41457</strain>
    </source>
</reference>
<dbReference type="EMBL" id="AFBI03000054">
    <property type="protein sequence ID" value="EJW02844.1"/>
    <property type="molecule type" value="Genomic_DNA"/>
</dbReference>
<evidence type="ECO:0000259" key="4">
    <source>
        <dbReference type="Pfam" id="PF08159"/>
    </source>
</evidence>
<dbReference type="VEuPathDB" id="MicrosporidiaDB:EDEG_02785"/>
<keyword evidence="6" id="KW-1185">Reference proteome</keyword>
<evidence type="ECO:0000256" key="2">
    <source>
        <dbReference type="ARBA" id="ARBA00023242"/>
    </source>
</evidence>
<dbReference type="GO" id="GO:0005730">
    <property type="term" value="C:nucleolus"/>
    <property type="evidence" value="ECO:0007669"/>
    <property type="project" value="UniProtKB-SubCell"/>
</dbReference>
<feature type="compositionally biased region" description="Basic residues" evidence="3">
    <location>
        <begin position="49"/>
        <end position="61"/>
    </location>
</feature>
<dbReference type="AlphaFoldDB" id="J9D5M2"/>
<sequence length="161" mass="19102">MKENDIGWEGGSKRDRFIDKLFEQEEYDINTAENLIDLSDEFDENGNYIKRRKRKDKKAKKKDNESDKRKGKKSKNSNIDEKKNITDKLKIKTAETDFADIISDKEIVNPDINIADKRFEKLFTDKEFAIDVSSKKFKTDKSLRDIMKERRNRKQQNTDTK</sequence>
<feature type="domain" description="NUC153" evidence="4">
    <location>
        <begin position="116"/>
        <end position="138"/>
    </location>
</feature>
<name>J9D5M2_EDHAE</name>
<proteinExistence type="predicted"/>
<organism evidence="5 6">
    <name type="scientific">Edhazardia aedis (strain USNM 41457)</name>
    <name type="common">Microsporidian parasite</name>
    <dbReference type="NCBI Taxonomy" id="1003232"/>
    <lineage>
        <taxon>Eukaryota</taxon>
        <taxon>Fungi</taxon>
        <taxon>Fungi incertae sedis</taxon>
        <taxon>Microsporidia</taxon>
        <taxon>Edhazardia</taxon>
    </lineage>
</organism>
<evidence type="ECO:0000313" key="5">
    <source>
        <dbReference type="EMBL" id="EJW02844.1"/>
    </source>
</evidence>
<reference evidence="6" key="2">
    <citation type="submission" date="2015-07" db="EMBL/GenBank/DDBJ databases">
        <title>Contrasting host-pathogen interactions and genome evolution in two generalist and specialist microsporidian pathogens of mosquitoes.</title>
        <authorList>
            <consortium name="The Broad Institute Genomics Platform"/>
            <consortium name="The Broad Institute Genome Sequencing Center for Infectious Disease"/>
            <person name="Cuomo C.A."/>
            <person name="Sanscrainte N.D."/>
            <person name="Goldberg J.M."/>
            <person name="Heiman D."/>
            <person name="Young S."/>
            <person name="Zeng Q."/>
            <person name="Becnel J.J."/>
            <person name="Birren B.W."/>
        </authorList>
    </citation>
    <scope>NUCLEOTIDE SEQUENCE [LARGE SCALE GENOMIC DNA]</scope>
    <source>
        <strain evidence="6">USNM 41457</strain>
    </source>
</reference>
<comment type="subcellular location">
    <subcellularLocation>
        <location evidence="1">Nucleus</location>
        <location evidence="1">Nucleolus</location>
    </subcellularLocation>
</comment>
<dbReference type="OrthoDB" id="431825at2759"/>
<keyword evidence="2" id="KW-0539">Nucleus</keyword>
<evidence type="ECO:0000256" key="3">
    <source>
        <dbReference type="SAM" id="MobiDB-lite"/>
    </source>
</evidence>
<evidence type="ECO:0000313" key="6">
    <source>
        <dbReference type="Proteomes" id="UP000003163"/>
    </source>
</evidence>
<comment type="caution">
    <text evidence="5">The sequence shown here is derived from an EMBL/GenBank/DDBJ whole genome shotgun (WGS) entry which is preliminary data.</text>
</comment>
<dbReference type="Pfam" id="PF08159">
    <property type="entry name" value="NUC153"/>
    <property type="match status" value="1"/>
</dbReference>
<accession>J9D5M2</accession>